<feature type="transmembrane region" description="Helical" evidence="6">
    <location>
        <begin position="48"/>
        <end position="66"/>
    </location>
</feature>
<dbReference type="PANTHER" id="PTHR32322">
    <property type="entry name" value="INNER MEMBRANE TRANSPORTER"/>
    <property type="match status" value="1"/>
</dbReference>
<evidence type="ECO:0000259" key="7">
    <source>
        <dbReference type="Pfam" id="PF00892"/>
    </source>
</evidence>
<evidence type="ECO:0000256" key="1">
    <source>
        <dbReference type="ARBA" id="ARBA00004651"/>
    </source>
</evidence>
<keyword evidence="3 6" id="KW-0812">Transmembrane</keyword>
<dbReference type="SUPFAM" id="SSF103481">
    <property type="entry name" value="Multidrug resistance efflux transporter EmrE"/>
    <property type="match status" value="1"/>
</dbReference>
<dbReference type="InterPro" id="IPR000620">
    <property type="entry name" value="EamA_dom"/>
</dbReference>
<feature type="transmembrane region" description="Helical" evidence="6">
    <location>
        <begin position="187"/>
        <end position="208"/>
    </location>
</feature>
<dbReference type="Pfam" id="PF00892">
    <property type="entry name" value="EamA"/>
    <property type="match status" value="2"/>
</dbReference>
<gene>
    <name evidence="8" type="ORF">COMX_02390</name>
</gene>
<dbReference type="OrthoDB" id="9795732at2"/>
<dbReference type="AlphaFoldDB" id="W7DU51"/>
<evidence type="ECO:0000256" key="2">
    <source>
        <dbReference type="ARBA" id="ARBA00022475"/>
    </source>
</evidence>
<feature type="domain" description="EamA" evidence="7">
    <location>
        <begin position="17"/>
        <end position="145"/>
    </location>
</feature>
<dbReference type="RefSeq" id="WP_034336601.1">
    <property type="nucleotide sequence ID" value="NZ_ATSX01000001.1"/>
</dbReference>
<dbReference type="STRING" id="1208583.COMX_02390"/>
<dbReference type="InterPro" id="IPR050638">
    <property type="entry name" value="AA-Vitamin_Transporters"/>
</dbReference>
<sequence length="301" mass="32541">MSIIKKSAIIKSRMFLGTSAGLLTILLWSSSSVTITSLPHIPRFQLLWFGFGEAFIIGSIILAFTGRLQEMVQPIASWLTAFCGLFFFYVFDYLGLSFAPPAKVTLLSYLWPIMLVIALAILSKRQFHIAYLLGAVMGLVGMICLMPADKGSVINFTVVLGYIFGLLSGVVWAIYSIVNRKYAAVPTAMMIGVCGGIALVSMAIHFMFETTIMPNSLKDICIILYLGCGPIGVAFLAWDYATKNADLSLIGSLSYLAPLLSTCWLVLAGRASVTFSLLFAVLLIVGGAVVAAYPLKKEKGS</sequence>
<evidence type="ECO:0000313" key="9">
    <source>
        <dbReference type="Proteomes" id="UP000019250"/>
    </source>
</evidence>
<feature type="transmembrane region" description="Helical" evidence="6">
    <location>
        <begin position="78"/>
        <end position="98"/>
    </location>
</feature>
<proteinExistence type="predicted"/>
<comment type="subcellular location">
    <subcellularLocation>
        <location evidence="1">Cell membrane</location>
        <topology evidence="1">Multi-pass membrane protein</topology>
    </subcellularLocation>
</comment>
<reference evidence="8 9" key="1">
    <citation type="journal article" date="2014" name="Genome Announc.">
        <title>Draft Genome Sequence of Commensalibacter papalotli MX01, a Symbiont Identified from the Guts of Overwintering Monarch Butterflies.</title>
        <authorList>
            <person name="Servin-Garciduenas L.E."/>
            <person name="Sanchez-Quinto A."/>
            <person name="Martinez-Romero E."/>
        </authorList>
    </citation>
    <scope>NUCLEOTIDE SEQUENCE [LARGE SCALE GENOMIC DNA]</scope>
    <source>
        <strain evidence="9">MX-MONARCH01</strain>
    </source>
</reference>
<dbReference type="InterPro" id="IPR037185">
    <property type="entry name" value="EmrE-like"/>
</dbReference>
<feature type="transmembrane region" description="Helical" evidence="6">
    <location>
        <begin position="247"/>
        <end position="267"/>
    </location>
</feature>
<comment type="caution">
    <text evidence="8">The sequence shown here is derived from an EMBL/GenBank/DDBJ whole genome shotgun (WGS) entry which is preliminary data.</text>
</comment>
<feature type="transmembrane region" description="Helical" evidence="6">
    <location>
        <begin position="220"/>
        <end position="240"/>
    </location>
</feature>
<keyword evidence="4 6" id="KW-1133">Transmembrane helix</keyword>
<protein>
    <recommendedName>
        <fullName evidence="7">EamA domain-containing protein</fullName>
    </recommendedName>
</protein>
<evidence type="ECO:0000256" key="6">
    <source>
        <dbReference type="SAM" id="Phobius"/>
    </source>
</evidence>
<dbReference type="Proteomes" id="UP000019250">
    <property type="component" value="Unassembled WGS sequence"/>
</dbReference>
<accession>W7DU51</accession>
<keyword evidence="5 6" id="KW-0472">Membrane</keyword>
<evidence type="ECO:0000256" key="5">
    <source>
        <dbReference type="ARBA" id="ARBA00023136"/>
    </source>
</evidence>
<dbReference type="PATRIC" id="fig|1208583.4.peg.479"/>
<dbReference type="PANTHER" id="PTHR32322:SF18">
    <property type="entry name" value="S-ADENOSYLMETHIONINE_S-ADENOSYLHOMOCYSTEINE TRANSPORTER"/>
    <property type="match status" value="1"/>
</dbReference>
<feature type="transmembrane region" description="Helical" evidence="6">
    <location>
        <begin position="104"/>
        <end position="122"/>
    </location>
</feature>
<evidence type="ECO:0000256" key="3">
    <source>
        <dbReference type="ARBA" id="ARBA00022692"/>
    </source>
</evidence>
<feature type="transmembrane region" description="Helical" evidence="6">
    <location>
        <begin position="273"/>
        <end position="295"/>
    </location>
</feature>
<evidence type="ECO:0000313" key="8">
    <source>
        <dbReference type="EMBL" id="EUK18560.1"/>
    </source>
</evidence>
<feature type="transmembrane region" description="Helical" evidence="6">
    <location>
        <begin position="154"/>
        <end position="175"/>
    </location>
</feature>
<dbReference type="EMBL" id="ATSX01000001">
    <property type="protein sequence ID" value="EUK18560.1"/>
    <property type="molecule type" value="Genomic_DNA"/>
</dbReference>
<keyword evidence="2" id="KW-1003">Cell membrane</keyword>
<dbReference type="eggNOG" id="COG0697">
    <property type="taxonomic scope" value="Bacteria"/>
</dbReference>
<keyword evidence="9" id="KW-1185">Reference proteome</keyword>
<feature type="transmembrane region" description="Helical" evidence="6">
    <location>
        <begin position="129"/>
        <end position="148"/>
    </location>
</feature>
<organism evidence="8 9">
    <name type="scientific">Commensalibacter papalotli</name>
    <name type="common">ex Servin-Garciduenas et al. 2014</name>
    <dbReference type="NCBI Taxonomy" id="1208583"/>
    <lineage>
        <taxon>Bacteria</taxon>
        <taxon>Pseudomonadati</taxon>
        <taxon>Pseudomonadota</taxon>
        <taxon>Alphaproteobacteria</taxon>
        <taxon>Acetobacterales</taxon>
        <taxon>Acetobacteraceae</taxon>
    </lineage>
</organism>
<feature type="domain" description="EamA" evidence="7">
    <location>
        <begin position="160"/>
        <end position="291"/>
    </location>
</feature>
<name>W7DU51_9PROT</name>
<evidence type="ECO:0000256" key="4">
    <source>
        <dbReference type="ARBA" id="ARBA00022989"/>
    </source>
</evidence>
<dbReference type="GO" id="GO:0005886">
    <property type="term" value="C:plasma membrane"/>
    <property type="evidence" value="ECO:0007669"/>
    <property type="project" value="UniProtKB-SubCell"/>
</dbReference>